<name>A0ACB9TMZ1_HOLOL</name>
<proteinExistence type="predicted"/>
<dbReference type="Proteomes" id="UP001056778">
    <property type="component" value="Chromosome 2"/>
</dbReference>
<evidence type="ECO:0000313" key="2">
    <source>
        <dbReference type="Proteomes" id="UP001056778"/>
    </source>
</evidence>
<evidence type="ECO:0000313" key="1">
    <source>
        <dbReference type="EMBL" id="KAI4468138.1"/>
    </source>
</evidence>
<comment type="caution">
    <text evidence="1">The sequence shown here is derived from an EMBL/GenBank/DDBJ whole genome shotgun (WGS) entry which is preliminary data.</text>
</comment>
<dbReference type="EMBL" id="CM043016">
    <property type="protein sequence ID" value="KAI4468138.1"/>
    <property type="molecule type" value="Genomic_DNA"/>
</dbReference>
<keyword evidence="2" id="KW-1185">Reference proteome</keyword>
<protein>
    <submittedName>
        <fullName evidence="1">Uncharacterized protein</fullName>
    </submittedName>
</protein>
<sequence>MRRKGNIGNNMEKEITKLKRRLIKKKKCHMTVTLRQPCYVGPSYRRPLANGLWYLGDEIRIVIPEIDRYTSPSESELVIEGKLRLSSDESKNSATASLIHDGEAFMFSRIRYIISGVEVDEVRNVGITSTMKEYFSYSPSYVNKLENCGWDVGTEKALIMDTKGNVNICIPLKMLMGFAEDFKQVVMNVSQELVLKSLVAYIVDKVGRVLNCYETDGSFAGLDDSDLIFIPKFYLMWTIRPIDLDIVWFRLPKCL</sequence>
<gene>
    <name evidence="1" type="ORF">MML48_2g00013263</name>
</gene>
<accession>A0ACB9TMZ1</accession>
<reference evidence="1" key="1">
    <citation type="submission" date="2022-04" db="EMBL/GenBank/DDBJ databases">
        <title>Chromosome-scale genome assembly of Holotrichia oblita Faldermann.</title>
        <authorList>
            <person name="Rongchong L."/>
        </authorList>
    </citation>
    <scope>NUCLEOTIDE SEQUENCE</scope>
    <source>
        <strain evidence="1">81SQS9</strain>
    </source>
</reference>
<organism evidence="1 2">
    <name type="scientific">Holotrichia oblita</name>
    <name type="common">Chafer beetle</name>
    <dbReference type="NCBI Taxonomy" id="644536"/>
    <lineage>
        <taxon>Eukaryota</taxon>
        <taxon>Metazoa</taxon>
        <taxon>Ecdysozoa</taxon>
        <taxon>Arthropoda</taxon>
        <taxon>Hexapoda</taxon>
        <taxon>Insecta</taxon>
        <taxon>Pterygota</taxon>
        <taxon>Neoptera</taxon>
        <taxon>Endopterygota</taxon>
        <taxon>Coleoptera</taxon>
        <taxon>Polyphaga</taxon>
        <taxon>Scarabaeiformia</taxon>
        <taxon>Scarabaeidae</taxon>
        <taxon>Melolonthinae</taxon>
        <taxon>Holotrichia</taxon>
    </lineage>
</organism>